<keyword evidence="3" id="KW-1185">Reference proteome</keyword>
<evidence type="ECO:0000313" key="3">
    <source>
        <dbReference type="Proteomes" id="UP000319383"/>
    </source>
</evidence>
<reference evidence="2 3" key="1">
    <citation type="submission" date="2019-02" db="EMBL/GenBank/DDBJ databases">
        <title>Deep-cultivation of Planctomycetes and their phenomic and genomic characterization uncovers novel biology.</title>
        <authorList>
            <person name="Wiegand S."/>
            <person name="Jogler M."/>
            <person name="Boedeker C."/>
            <person name="Pinto D."/>
            <person name="Vollmers J."/>
            <person name="Rivas-Marin E."/>
            <person name="Kohn T."/>
            <person name="Peeters S.H."/>
            <person name="Heuer A."/>
            <person name="Rast P."/>
            <person name="Oberbeckmann S."/>
            <person name="Bunk B."/>
            <person name="Jeske O."/>
            <person name="Meyerdierks A."/>
            <person name="Storesund J.E."/>
            <person name="Kallscheuer N."/>
            <person name="Luecker S."/>
            <person name="Lage O.M."/>
            <person name="Pohl T."/>
            <person name="Merkel B.J."/>
            <person name="Hornburger P."/>
            <person name="Mueller R.-W."/>
            <person name="Bruemmer F."/>
            <person name="Labrenz M."/>
            <person name="Spormann A.M."/>
            <person name="Op den Camp H."/>
            <person name="Overmann J."/>
            <person name="Amann R."/>
            <person name="Jetten M.S.M."/>
            <person name="Mascher T."/>
            <person name="Medema M.H."/>
            <person name="Devos D.P."/>
            <person name="Kaster A.-K."/>
            <person name="Ovreas L."/>
            <person name="Rohde M."/>
            <person name="Galperin M.Y."/>
            <person name="Jogler C."/>
        </authorList>
    </citation>
    <scope>NUCLEOTIDE SEQUENCE [LARGE SCALE GENOMIC DNA]</scope>
    <source>
        <strain evidence="2 3">Mal52</strain>
    </source>
</reference>
<dbReference type="KEGG" id="sdyn:Mal52_33590"/>
<dbReference type="EMBL" id="CP036276">
    <property type="protein sequence ID" value="QDU44873.1"/>
    <property type="molecule type" value="Genomic_DNA"/>
</dbReference>
<name>A0A517ZR06_9PLAN</name>
<proteinExistence type="predicted"/>
<evidence type="ECO:0000256" key="1">
    <source>
        <dbReference type="SAM" id="Phobius"/>
    </source>
</evidence>
<organism evidence="2 3">
    <name type="scientific">Symmachiella dynata</name>
    <dbReference type="NCBI Taxonomy" id="2527995"/>
    <lineage>
        <taxon>Bacteria</taxon>
        <taxon>Pseudomonadati</taxon>
        <taxon>Planctomycetota</taxon>
        <taxon>Planctomycetia</taxon>
        <taxon>Planctomycetales</taxon>
        <taxon>Planctomycetaceae</taxon>
        <taxon>Symmachiella</taxon>
    </lineage>
</organism>
<dbReference type="AlphaFoldDB" id="A0A517ZR06"/>
<accession>A0A517ZR06</accession>
<protein>
    <submittedName>
        <fullName evidence="2">Uncharacterized protein</fullName>
    </submittedName>
</protein>
<evidence type="ECO:0000313" key="2">
    <source>
        <dbReference type="EMBL" id="QDU44873.1"/>
    </source>
</evidence>
<dbReference type="RefSeq" id="WP_145377161.1">
    <property type="nucleotide sequence ID" value="NZ_CP036276.1"/>
</dbReference>
<sequence>MSSLSEKTRPTEEKSGAAKIATRAGRILIIVLLIWAGITTGGALKTLFSSEAAQAPQVVENDAFPQMPAVTIEMLRGRWEVTGMPVSIELLQTDESRVDAILSQAPAANEIPFSVANDLSVMINQFKSRMAELATDQDVHVYGMDEPSVRVRMYFRNGGGTDHFLGGNVAVPRGDGHWMVVMLRGCVPQALTVDHQEFLTTLPNGSQRVAARRNADGTLQCEIVQLHGGLEQASLAWQHAGWKVNALPVAKTDPNSFQLTRGSEIVQVHVLAAPGTPSDYVLFVRSPQVIR</sequence>
<gene>
    <name evidence="2" type="ORF">Mal52_33590</name>
</gene>
<keyword evidence="1" id="KW-1133">Transmembrane helix</keyword>
<dbReference type="Proteomes" id="UP000319383">
    <property type="component" value="Chromosome"/>
</dbReference>
<keyword evidence="1" id="KW-0812">Transmembrane</keyword>
<feature type="transmembrane region" description="Helical" evidence="1">
    <location>
        <begin position="27"/>
        <end position="48"/>
    </location>
</feature>
<keyword evidence="1" id="KW-0472">Membrane</keyword>